<protein>
    <submittedName>
        <fullName evidence="2">Uncharacterized protein</fullName>
    </submittedName>
</protein>
<organism evidence="2 3">
    <name type="scientific">Lachnellula cervina</name>
    <dbReference type="NCBI Taxonomy" id="1316786"/>
    <lineage>
        <taxon>Eukaryota</taxon>
        <taxon>Fungi</taxon>
        <taxon>Dikarya</taxon>
        <taxon>Ascomycota</taxon>
        <taxon>Pezizomycotina</taxon>
        <taxon>Leotiomycetes</taxon>
        <taxon>Helotiales</taxon>
        <taxon>Lachnaceae</taxon>
        <taxon>Lachnellula</taxon>
    </lineage>
</organism>
<feature type="region of interest" description="Disordered" evidence="1">
    <location>
        <begin position="163"/>
        <end position="237"/>
    </location>
</feature>
<reference evidence="2 3" key="1">
    <citation type="submission" date="2018-05" db="EMBL/GenBank/DDBJ databases">
        <title>Whole genome sequencing for identification of molecular markers to develop diagnostic detection tools for the regulated plant pathogen Lachnellula willkommii.</title>
        <authorList>
            <person name="Giroux E."/>
            <person name="Bilodeau G."/>
        </authorList>
    </citation>
    <scope>NUCLEOTIDE SEQUENCE [LARGE SCALE GENOMIC DNA]</scope>
    <source>
        <strain evidence="2 3">CBS 625.97</strain>
    </source>
</reference>
<sequence length="370" mass="40759">MVDVDINGHNDLLPRVAILKSSGRGWVDFTRSIRAIILLGKGFGEIIKPSKDSNKLCKYWSHVPTGKDYLVACIATLREISLKYGDCDSDPLELASGIYWHKPDKLFESCECKRTQMAGTCDRVQVLLPQFCIGPKRNPQPFSCNNGAAIFGRSRWLRWNWPSTGKPVRGKPSESDSDDENSFPDSGIGESLPSTSDLDSSRNANSSPSDGSPPSLTSADIAASRSRHSDTSLSSRSELISMTGDIMMSGGLMGDDEVYNATQSLAPDHIFPAHSTHSISHPYTSYPEFNSRSEAIPSTPPNIQQLSSRPAMAKRAWDELKDSLQMFPRKKPKPNADLLELEPSSFPPPPGPPNQRNKIEEQAQKHAFDQ</sequence>
<dbReference type="AlphaFoldDB" id="A0A7D8UST1"/>
<evidence type="ECO:0000256" key="1">
    <source>
        <dbReference type="SAM" id="MobiDB-lite"/>
    </source>
</evidence>
<proteinExistence type="predicted"/>
<evidence type="ECO:0000313" key="3">
    <source>
        <dbReference type="Proteomes" id="UP000481288"/>
    </source>
</evidence>
<gene>
    <name evidence="2" type="ORF">LCER1_G003361</name>
</gene>
<evidence type="ECO:0000313" key="2">
    <source>
        <dbReference type="EMBL" id="TVY57318.1"/>
    </source>
</evidence>
<dbReference type="Proteomes" id="UP000481288">
    <property type="component" value="Unassembled WGS sequence"/>
</dbReference>
<feature type="compositionally biased region" description="Basic and acidic residues" evidence="1">
    <location>
        <begin position="357"/>
        <end position="370"/>
    </location>
</feature>
<feature type="compositionally biased region" description="Polar residues" evidence="1">
    <location>
        <begin position="192"/>
        <end position="218"/>
    </location>
</feature>
<keyword evidence="3" id="KW-1185">Reference proteome</keyword>
<comment type="caution">
    <text evidence="2">The sequence shown here is derived from an EMBL/GenBank/DDBJ whole genome shotgun (WGS) entry which is preliminary data.</text>
</comment>
<feature type="region of interest" description="Disordered" evidence="1">
    <location>
        <begin position="293"/>
        <end position="370"/>
    </location>
</feature>
<accession>A0A7D8UST1</accession>
<dbReference type="OrthoDB" id="1658288at2759"/>
<dbReference type="EMBL" id="QGMG01000100">
    <property type="protein sequence ID" value="TVY57318.1"/>
    <property type="molecule type" value="Genomic_DNA"/>
</dbReference>
<name>A0A7D8UST1_9HELO</name>